<gene>
    <name evidence="1" type="ORF">BJ979_001724</name>
</gene>
<keyword evidence="2" id="KW-1185">Reference proteome</keyword>
<accession>A0A852YIZ1</accession>
<proteinExistence type="predicted"/>
<dbReference type="GO" id="GO:0006777">
    <property type="term" value="P:Mo-molybdopterin cofactor biosynthetic process"/>
    <property type="evidence" value="ECO:0007669"/>
    <property type="project" value="InterPro"/>
</dbReference>
<evidence type="ECO:0000313" key="1">
    <source>
        <dbReference type="EMBL" id="NYG99098.1"/>
    </source>
</evidence>
<dbReference type="EC" id="2.8.1.12" evidence="1"/>
<dbReference type="Proteomes" id="UP000553888">
    <property type="component" value="Unassembled WGS sequence"/>
</dbReference>
<dbReference type="GO" id="GO:0030366">
    <property type="term" value="F:molybdopterin synthase activity"/>
    <property type="evidence" value="ECO:0007669"/>
    <property type="project" value="UniProtKB-EC"/>
</dbReference>
<protein>
    <submittedName>
        <fullName evidence="1">Molybdopterin synthase catalytic subunit</fullName>
        <ecNumber evidence="1">2.8.1.12</ecNumber>
    </submittedName>
</protein>
<name>A0A852YIZ1_9MICO</name>
<comment type="caution">
    <text evidence="1">The sequence shown here is derived from an EMBL/GenBank/DDBJ whole genome shotgun (WGS) entry which is preliminary data.</text>
</comment>
<reference evidence="1 2" key="1">
    <citation type="submission" date="2020-07" db="EMBL/GenBank/DDBJ databases">
        <title>Sequencing the genomes of 1000 actinobacteria strains.</title>
        <authorList>
            <person name="Klenk H.-P."/>
        </authorList>
    </citation>
    <scope>NUCLEOTIDE SEQUENCE [LARGE SCALE GENOMIC DNA]</scope>
    <source>
        <strain evidence="1 2">DSM 23141</strain>
    </source>
</reference>
<dbReference type="AlphaFoldDB" id="A0A852YIZ1"/>
<dbReference type="InterPro" id="IPR036563">
    <property type="entry name" value="MoaE_sf"/>
</dbReference>
<dbReference type="SUPFAM" id="SSF54690">
    <property type="entry name" value="Molybdopterin synthase subunit MoaE"/>
    <property type="match status" value="1"/>
</dbReference>
<sequence length="142" mass="14975">MAEPAASADLDLIVTRPLDVEAVEARVAARSAGALVTFRGVVRDHDGGRAVSALEYEAHPEAARFLQQACDTIAQRSGVQVAAVHRVGALTVGDVALVACAASAHRAEAFRACGELVDLIKQTVPIWKRQTFDDGASEWVGL</sequence>
<dbReference type="Pfam" id="PF02391">
    <property type="entry name" value="MoaE"/>
    <property type="match status" value="1"/>
</dbReference>
<evidence type="ECO:0000313" key="2">
    <source>
        <dbReference type="Proteomes" id="UP000553888"/>
    </source>
</evidence>
<dbReference type="RefSeq" id="WP_179567084.1">
    <property type="nucleotide sequence ID" value="NZ_JACBZY010000001.1"/>
</dbReference>
<organism evidence="1 2">
    <name type="scientific">Schumannella luteola</name>
    <dbReference type="NCBI Taxonomy" id="472059"/>
    <lineage>
        <taxon>Bacteria</taxon>
        <taxon>Bacillati</taxon>
        <taxon>Actinomycetota</taxon>
        <taxon>Actinomycetes</taxon>
        <taxon>Micrococcales</taxon>
        <taxon>Microbacteriaceae</taxon>
        <taxon>Schumannella</taxon>
    </lineage>
</organism>
<dbReference type="Gene3D" id="3.90.1170.40">
    <property type="entry name" value="Molybdopterin biosynthesis MoaE subunit"/>
    <property type="match status" value="1"/>
</dbReference>
<dbReference type="CDD" id="cd00756">
    <property type="entry name" value="MoaE"/>
    <property type="match status" value="1"/>
</dbReference>
<keyword evidence="1" id="KW-0808">Transferase</keyword>
<dbReference type="PANTHER" id="PTHR23404">
    <property type="entry name" value="MOLYBDOPTERIN SYNTHASE RELATED"/>
    <property type="match status" value="1"/>
</dbReference>
<dbReference type="InterPro" id="IPR003448">
    <property type="entry name" value="Mopterin_biosynth_MoaE"/>
</dbReference>
<dbReference type="EMBL" id="JACBZY010000001">
    <property type="protein sequence ID" value="NYG99098.1"/>
    <property type="molecule type" value="Genomic_DNA"/>
</dbReference>